<sequence length="336" mass="36496">MVLRVAALLDPNGIPTEFFNTPAALGHYRKQRGAGVDPEDAADTIRTLHRYGLADTTRDPDTGITLMRVHALVQRVAAEAAPSRDRRESTFCAADALVQLWPHIENNHATAHLGHLLRANTAALAVAGGEHLWQLRTGTPAVHPVLVRAGDSLGQIGQVAAARDYFRQLSAEAARRLGTGHRGALMTRSKFAYWTGKAGNPTGAATALEQLLADYARMFGHGHRFVLDIRYGLARWTGEAGDAAVAAATFEQLLPVYVRMFGTDHRRTLAARHGLARWQGEAGDPVAAADAFEQLLDDRLRVLGPDHPDTLATVHQLGHWRGRVDTHAHPPTAIPR</sequence>
<dbReference type="RefSeq" id="WP_378067223.1">
    <property type="nucleotide sequence ID" value="NZ_JBHSBL010000015.1"/>
</dbReference>
<gene>
    <name evidence="1" type="ORF">ACFO0C_15060</name>
</gene>
<reference evidence="2" key="1">
    <citation type="journal article" date="2019" name="Int. J. Syst. Evol. Microbiol.">
        <title>The Global Catalogue of Microorganisms (GCM) 10K type strain sequencing project: providing services to taxonomists for standard genome sequencing and annotation.</title>
        <authorList>
            <consortium name="The Broad Institute Genomics Platform"/>
            <consortium name="The Broad Institute Genome Sequencing Center for Infectious Disease"/>
            <person name="Wu L."/>
            <person name="Ma J."/>
        </authorList>
    </citation>
    <scope>NUCLEOTIDE SEQUENCE [LARGE SCALE GENOMIC DNA]</scope>
    <source>
        <strain evidence="2">TBRC 5832</strain>
    </source>
</reference>
<protein>
    <submittedName>
        <fullName evidence="1">Tetratricopeptide repeat protein</fullName>
    </submittedName>
</protein>
<organism evidence="1 2">
    <name type="scientific">Actinoplanes subglobosus</name>
    <dbReference type="NCBI Taxonomy" id="1547892"/>
    <lineage>
        <taxon>Bacteria</taxon>
        <taxon>Bacillati</taxon>
        <taxon>Actinomycetota</taxon>
        <taxon>Actinomycetes</taxon>
        <taxon>Micromonosporales</taxon>
        <taxon>Micromonosporaceae</taxon>
        <taxon>Actinoplanes</taxon>
    </lineage>
</organism>
<dbReference type="EMBL" id="JBHSBL010000015">
    <property type="protein sequence ID" value="MFC4066253.1"/>
    <property type="molecule type" value="Genomic_DNA"/>
</dbReference>
<proteinExistence type="predicted"/>
<evidence type="ECO:0000313" key="1">
    <source>
        <dbReference type="EMBL" id="MFC4066253.1"/>
    </source>
</evidence>
<dbReference type="Gene3D" id="1.25.40.10">
    <property type="entry name" value="Tetratricopeptide repeat domain"/>
    <property type="match status" value="1"/>
</dbReference>
<dbReference type="SUPFAM" id="SSF48452">
    <property type="entry name" value="TPR-like"/>
    <property type="match status" value="1"/>
</dbReference>
<comment type="caution">
    <text evidence="1">The sequence shown here is derived from an EMBL/GenBank/DDBJ whole genome shotgun (WGS) entry which is preliminary data.</text>
</comment>
<accession>A0ABV8IV94</accession>
<dbReference type="Proteomes" id="UP001595867">
    <property type="component" value="Unassembled WGS sequence"/>
</dbReference>
<evidence type="ECO:0000313" key="2">
    <source>
        <dbReference type="Proteomes" id="UP001595867"/>
    </source>
</evidence>
<dbReference type="InterPro" id="IPR053137">
    <property type="entry name" value="NLR-like"/>
</dbReference>
<dbReference type="PANTHER" id="PTHR46082:SF6">
    <property type="entry name" value="AAA+ ATPASE DOMAIN-CONTAINING PROTEIN-RELATED"/>
    <property type="match status" value="1"/>
</dbReference>
<dbReference type="PANTHER" id="PTHR46082">
    <property type="entry name" value="ATP/GTP-BINDING PROTEIN-RELATED"/>
    <property type="match status" value="1"/>
</dbReference>
<keyword evidence="2" id="KW-1185">Reference proteome</keyword>
<dbReference type="Pfam" id="PF13424">
    <property type="entry name" value="TPR_12"/>
    <property type="match status" value="1"/>
</dbReference>
<name>A0ABV8IV94_9ACTN</name>
<dbReference type="InterPro" id="IPR011990">
    <property type="entry name" value="TPR-like_helical_dom_sf"/>
</dbReference>